<dbReference type="GO" id="GO:0016829">
    <property type="term" value="F:lyase activity"/>
    <property type="evidence" value="ECO:0007669"/>
    <property type="project" value="UniProtKB-KW"/>
</dbReference>
<dbReference type="SUPFAM" id="SSF53383">
    <property type="entry name" value="PLP-dependent transferases"/>
    <property type="match status" value="1"/>
</dbReference>
<dbReference type="InterPro" id="IPR015422">
    <property type="entry name" value="PyrdxlP-dep_Trfase_small"/>
</dbReference>
<sequence>MPRPVPEPGTDAVAQAQDRAAGRIPPRGRGTLRPRGRLVGDDLTISVAGEPRRYIDLDTAATTSASEAVVRAVQDFLPWYSSVHRGAGAKSRYSSARYEEARETLVRFVGADPATHVALFPRNTTEALNVIAFRLGLSRDDVVLTTAVEHHANLLPWRRHARLRVVDVDERGVFDVAAVVAALDARPAPRVLAVTGASNVTGWLPDLRPIAAAARERGVLVVVDGAQLVPHRPVDITALGIDVLAFSGHKMHAPFGAGALVLPRRLLADGEPFLVGGGAVKAVSFEEVVWADCPDRDDAGSPNVVGVVALAAAAEELGSGNWGDRLRREAALVRALDDELAAVPGLRRLGTASGDRLPVAACVVDGMSHGLVAARLATEYGIGVRSGCFCAHPYLTRLFGLGADQVRQFHEDARRNLHHRLPGAVRVSCTPATPLADIAALGEALRTITATPEQARGYVRDEHGDVVPSVPTPRRPPR</sequence>
<feature type="region of interest" description="Disordered" evidence="6">
    <location>
        <begin position="455"/>
        <end position="478"/>
    </location>
</feature>
<proteinExistence type="inferred from homology"/>
<evidence type="ECO:0000256" key="1">
    <source>
        <dbReference type="ARBA" id="ARBA00001933"/>
    </source>
</evidence>
<evidence type="ECO:0000256" key="3">
    <source>
        <dbReference type="ARBA" id="ARBA00022898"/>
    </source>
</evidence>
<dbReference type="AlphaFoldDB" id="A0A1M7T069"/>
<evidence type="ECO:0000256" key="6">
    <source>
        <dbReference type="SAM" id="MobiDB-lite"/>
    </source>
</evidence>
<dbReference type="OrthoDB" id="9804366at2"/>
<dbReference type="InterPro" id="IPR015421">
    <property type="entry name" value="PyrdxlP-dep_Trfase_major"/>
</dbReference>
<dbReference type="Gene3D" id="3.40.640.10">
    <property type="entry name" value="Type I PLP-dependent aspartate aminotransferase-like (Major domain)"/>
    <property type="match status" value="1"/>
</dbReference>
<evidence type="ECO:0000256" key="5">
    <source>
        <dbReference type="RuleBase" id="RU004504"/>
    </source>
</evidence>
<dbReference type="PANTHER" id="PTHR43586:SF8">
    <property type="entry name" value="CYSTEINE DESULFURASE 1, CHLOROPLASTIC"/>
    <property type="match status" value="1"/>
</dbReference>
<dbReference type="GO" id="GO:0031071">
    <property type="term" value="F:cysteine desulfurase activity"/>
    <property type="evidence" value="ECO:0007669"/>
    <property type="project" value="UniProtKB-EC"/>
</dbReference>
<feature type="region of interest" description="Disordered" evidence="6">
    <location>
        <begin position="1"/>
        <end position="37"/>
    </location>
</feature>
<evidence type="ECO:0000256" key="4">
    <source>
        <dbReference type="ARBA" id="ARBA00050776"/>
    </source>
</evidence>
<dbReference type="Gene3D" id="3.90.1150.10">
    <property type="entry name" value="Aspartate Aminotransferase, domain 1"/>
    <property type="match status" value="1"/>
</dbReference>
<evidence type="ECO:0000259" key="7">
    <source>
        <dbReference type="Pfam" id="PF00266"/>
    </source>
</evidence>
<evidence type="ECO:0000313" key="9">
    <source>
        <dbReference type="Proteomes" id="UP000184428"/>
    </source>
</evidence>
<dbReference type="InterPro" id="IPR015424">
    <property type="entry name" value="PyrdxlP-dep_Trfase"/>
</dbReference>
<dbReference type="PROSITE" id="PS00595">
    <property type="entry name" value="AA_TRANSFER_CLASS_5"/>
    <property type="match status" value="1"/>
</dbReference>
<dbReference type="Pfam" id="PF00266">
    <property type="entry name" value="Aminotran_5"/>
    <property type="match status" value="1"/>
</dbReference>
<comment type="cofactor">
    <cofactor evidence="1 5">
        <name>pyridoxal 5'-phosphate</name>
        <dbReference type="ChEBI" id="CHEBI:597326"/>
    </cofactor>
</comment>
<keyword evidence="8" id="KW-0456">Lyase</keyword>
<dbReference type="EMBL" id="FRDM01000004">
    <property type="protein sequence ID" value="SHN64088.1"/>
    <property type="molecule type" value="Genomic_DNA"/>
</dbReference>
<reference evidence="8 9" key="1">
    <citation type="submission" date="2016-12" db="EMBL/GenBank/DDBJ databases">
        <authorList>
            <person name="Song W.-J."/>
            <person name="Kurnit D.M."/>
        </authorList>
    </citation>
    <scope>NUCLEOTIDE SEQUENCE [LARGE SCALE GENOMIC DNA]</scope>
    <source>
        <strain evidence="8 9">DSM 43162</strain>
    </source>
</reference>
<dbReference type="Proteomes" id="UP000184428">
    <property type="component" value="Unassembled WGS sequence"/>
</dbReference>
<dbReference type="PANTHER" id="PTHR43586">
    <property type="entry name" value="CYSTEINE DESULFURASE"/>
    <property type="match status" value="1"/>
</dbReference>
<comment type="similarity">
    <text evidence="2">Belongs to the class-V pyridoxal-phosphate-dependent aminotransferase family. Csd subfamily.</text>
</comment>
<name>A0A1M7T069_9ACTN</name>
<accession>A0A1M7T069</accession>
<keyword evidence="3" id="KW-0663">Pyridoxal phosphate</keyword>
<gene>
    <name evidence="8" type="ORF">SAMN05660350_01209</name>
</gene>
<dbReference type="InterPro" id="IPR020578">
    <property type="entry name" value="Aminotrans_V_PyrdxlP_BS"/>
</dbReference>
<protein>
    <submittedName>
        <fullName evidence="8">Selenocysteine lyase/Cysteine desulfurase</fullName>
    </submittedName>
</protein>
<dbReference type="InterPro" id="IPR000192">
    <property type="entry name" value="Aminotrans_V_dom"/>
</dbReference>
<feature type="domain" description="Aminotransferase class V" evidence="7">
    <location>
        <begin position="57"/>
        <end position="438"/>
    </location>
</feature>
<evidence type="ECO:0000313" key="8">
    <source>
        <dbReference type="EMBL" id="SHN64088.1"/>
    </source>
</evidence>
<comment type="catalytic activity">
    <reaction evidence="4">
        <text>(sulfur carrier)-H + L-cysteine = (sulfur carrier)-SH + L-alanine</text>
        <dbReference type="Rhea" id="RHEA:43892"/>
        <dbReference type="Rhea" id="RHEA-COMP:14737"/>
        <dbReference type="Rhea" id="RHEA-COMP:14739"/>
        <dbReference type="ChEBI" id="CHEBI:29917"/>
        <dbReference type="ChEBI" id="CHEBI:35235"/>
        <dbReference type="ChEBI" id="CHEBI:57972"/>
        <dbReference type="ChEBI" id="CHEBI:64428"/>
        <dbReference type="EC" id="2.8.1.7"/>
    </reaction>
</comment>
<organism evidence="8 9">
    <name type="scientific">Geodermatophilus obscurus</name>
    <dbReference type="NCBI Taxonomy" id="1861"/>
    <lineage>
        <taxon>Bacteria</taxon>
        <taxon>Bacillati</taxon>
        <taxon>Actinomycetota</taxon>
        <taxon>Actinomycetes</taxon>
        <taxon>Geodermatophilales</taxon>
        <taxon>Geodermatophilaceae</taxon>
        <taxon>Geodermatophilus</taxon>
    </lineage>
</organism>
<evidence type="ECO:0000256" key="2">
    <source>
        <dbReference type="ARBA" id="ARBA00010447"/>
    </source>
</evidence>